<dbReference type="Gene3D" id="2.60.40.10">
    <property type="entry name" value="Immunoglobulins"/>
    <property type="match status" value="2"/>
</dbReference>
<evidence type="ECO:0000256" key="4">
    <source>
        <dbReference type="ARBA" id="ARBA00023277"/>
    </source>
</evidence>
<dbReference type="Pfam" id="PF09479">
    <property type="entry name" value="Flg_new"/>
    <property type="match status" value="1"/>
</dbReference>
<dbReference type="PROSITE" id="PS00018">
    <property type="entry name" value="EF_HAND_1"/>
    <property type="match status" value="1"/>
</dbReference>
<evidence type="ECO:0000256" key="5">
    <source>
        <dbReference type="ARBA" id="ARBA00023326"/>
    </source>
</evidence>
<feature type="chain" id="PRO_5038648768" evidence="6">
    <location>
        <begin position="28"/>
        <end position="2052"/>
    </location>
</feature>
<dbReference type="InterPro" id="IPR001701">
    <property type="entry name" value="Glyco_hydro_9"/>
</dbReference>
<keyword evidence="8" id="KW-0378">Hydrolase</keyword>
<dbReference type="CDD" id="cd14256">
    <property type="entry name" value="Dockerin_I"/>
    <property type="match status" value="1"/>
</dbReference>
<proteinExistence type="inferred from homology"/>
<reference evidence="8" key="1">
    <citation type="journal article" date="2021" name="PeerJ">
        <title>Extensive microbial diversity within the chicken gut microbiome revealed by metagenomics and culture.</title>
        <authorList>
            <person name="Gilroy R."/>
            <person name="Ravi A."/>
            <person name="Getino M."/>
            <person name="Pursley I."/>
            <person name="Horton D.L."/>
            <person name="Alikhan N.F."/>
            <person name="Baker D."/>
            <person name="Gharbi K."/>
            <person name="Hall N."/>
            <person name="Watson M."/>
            <person name="Adriaenssens E.M."/>
            <person name="Foster-Nyarko E."/>
            <person name="Jarju S."/>
            <person name="Secka A."/>
            <person name="Antonio M."/>
            <person name="Oren A."/>
            <person name="Chaudhuri R.R."/>
            <person name="La Ragione R."/>
            <person name="Hildebrand F."/>
            <person name="Pallen M.J."/>
        </authorList>
    </citation>
    <scope>NUCLEOTIDE SEQUENCE</scope>
    <source>
        <strain evidence="8">CHK189-11263</strain>
    </source>
</reference>
<dbReference type="SUPFAM" id="SSF63446">
    <property type="entry name" value="Type I dockerin domain"/>
    <property type="match status" value="1"/>
</dbReference>
<evidence type="ECO:0000256" key="6">
    <source>
        <dbReference type="SAM" id="SignalP"/>
    </source>
</evidence>
<feature type="signal peptide" evidence="6">
    <location>
        <begin position="1"/>
        <end position="27"/>
    </location>
</feature>
<evidence type="ECO:0000259" key="7">
    <source>
        <dbReference type="PROSITE" id="PS51766"/>
    </source>
</evidence>
<dbReference type="Gene3D" id="1.50.10.10">
    <property type="match status" value="2"/>
</dbReference>
<name>A0A9D2S4R8_9FIRM</name>
<dbReference type="InterPro" id="IPR012341">
    <property type="entry name" value="6hp_glycosidase-like_sf"/>
</dbReference>
<dbReference type="GO" id="GO:0008810">
    <property type="term" value="F:cellulase activity"/>
    <property type="evidence" value="ECO:0007669"/>
    <property type="project" value="InterPro"/>
</dbReference>
<sequence>MSKWKKLLSAALVTGMVCSMPGFSAFAAEVAQAAAGDFVVLSDADDGQNRYLTTPNSNAFNVFMYNNTFSGTFGDQHMAGIELSMHGYRIATNGDIHLLPTPEQWDATPAPSVDKEGSGWFAPTKKQFDEATNTVTVPMTYKPNDESQLTYKLVASPTSDGVRLQVILTSDLPEDLAGKARFNLEFIPSKYQSKSYQADTNDDGIYDDFGTFPLHPQDDMEETERADLDQEWYVQEWNEDRGNAQPVAFATGYGFTFAPEDEDYHISIDSELGEMELFDGRNRAQNGWYVLSSLIESGKSGDVVVDWVIRPDVHEDWVRDPVIGFSQAGYSPAQDKFAVIELDKYDTDYPTTASLWQVNADGTRTQVHEGTLSETTDWQRYKYARYDFSDYTKAGLYELHYDGQVSEVFPIGKDVYDNSWQTALSVFMAVQMDHMEVREGYRIWHGAPHMDDGTIGPQVSSYFDGMGMPSTLPEAITDRGYTWESYVEGLNVGGWFDAGDFDIQTARNVEVLEDLIYAAEAFDNMGGYDTLSVTWDDETGGVTEMHRPDGIPDVLQQIAHGTKQILAQYEQLGGVGGTHEVRTLRQYTHLGDPSSDTDGYLYDPSLAEDEIVERDGKVYSGKPDDRYFLLSGGGGSFSTNLLGSNSANFAGAAYLLADVYPEIAKRCMDAAMTIWAEQHNEESPNMGSEWNTLVQLMLATHKMEAAGTGYLYQDQYDFEYFKARLSAMADQAVTADNFNASGWGATPTISAVFVMDLMDENYQAKVAEAAAGYAEIVDEQYRDLPYGVMWTEDSGWGGSPTIIALGQKTGILYSYFPENALLKEYTLNAVDYILGRHPQTNASWVSGVGTKSTLQPYNSNRGDESFIPGSILPGHITFAPDYVESLDDFSFLWFEGESIVNYQSQWISAAMAASMIANEESEPEQAPTKDFQNDITPSLTMVDDDGYLEAGGFNVFMYSTTFDRTFGDQHCAGIELVQDGRRVATNGDIHLLPTPEQWDATPAPIRNDRTFDQATGKVTVDMTLPEETLESGGVNPAVDYQLIAEPEAGGIKLTIKLDQPLPEDLIGKAGFNLEFLPAVFIGKSYQTDTDGDGNYDDYGVFPLSAQDEMEEVDRARTDDQLWYVQDWNEDRGDYQPLPFTQGTKMTFASEDDDYRIRVTSDTGTMQLLDGRNRAQNGWFVLRELIPAGETEIVWHISPDADANWTREPSIGHSQAGYEPHLDKVAEIELDPDYSAPETASVLRLNADGSYETVFTGAVSEPTSWQRYEYREFDFSSVTTPGMYVLEYGGVRTDPFPIANGVYDESWQLALSNFLAVQMDHIKVREGYKIWHSASHMDDALQAPLNTPWFDGWSMGAESDSPYEAYEHIPGLNVGGWYDAGDFDIQTSRNMQVIQDLALAWLEYGVDYDTLTVEWDENTANGATGGSVELHRPDGIPDIQQQIKHGILQILAQLDSVGFVFPVLEVPSLRQYTHLGDGSKDTDNKVYEGAANAENASVPTGVDADDRMAMAGTKSTSLQLSAAAALAAAGNSLKGFDDELAQTCIDTAVAVWNEEAAAHEGTGTTDWSAAVELALATGEQVYKDRVLELLDTVLTNNQMGRNGWKAVRLIPIMDEAYESKVLAAVQAYVPYLDSTMENNPYGVQDTFGMWGGSTNVVDMGVRMSILHKYFPAAVSSEYTYRVMNYILGTHPYNDTSWLTGVGTKSVEVAYGSNRADHYYNAGGIVPGYVTIAPDFPEALDDFGFLWFESEYVIDTSAKWIVLANGASQFAEEEFTVTFNSNGGSEVEAATVASGAAVAEPAAPTKDGAAFSGWFLDKACTIAYDFATPVTGSFTLYAGWDGGTVPSELTATVTGGSEAGGNERVPYVFSYTGTDENLGNVTLRFTVAGDPTGVLTDKYVMEALGGFQILVKDAKDNGDGTTTHSVVLAYNLDKTSQQDVKDILSFVLRTAEDQTGKISVTLNDAIFTYTGDSNLHYAVISGGPVITDVVEVRYDINGDGVFNQADITEAQKFYRASEGDDNWDAAKKADINGDGVITVDDLVELSYLWLDVLP</sequence>
<dbReference type="InterPro" id="IPR016134">
    <property type="entry name" value="Dockerin_dom"/>
</dbReference>
<dbReference type="Gene3D" id="2.60.40.4270">
    <property type="entry name" value="Listeria-Bacteroides repeat domain"/>
    <property type="match status" value="1"/>
</dbReference>
<dbReference type="InterPro" id="IPR042229">
    <property type="entry name" value="Listeria/Bacterioides_rpt_sf"/>
</dbReference>
<evidence type="ECO:0000256" key="3">
    <source>
        <dbReference type="ARBA" id="ARBA00023001"/>
    </source>
</evidence>
<dbReference type="GO" id="GO:0030245">
    <property type="term" value="P:cellulose catabolic process"/>
    <property type="evidence" value="ECO:0007669"/>
    <property type="project" value="UniProtKB-KW"/>
</dbReference>
<evidence type="ECO:0000256" key="1">
    <source>
        <dbReference type="ARBA" id="ARBA00004196"/>
    </source>
</evidence>
<dbReference type="EMBL" id="DWYC01000006">
    <property type="protein sequence ID" value="HJB56054.1"/>
    <property type="molecule type" value="Genomic_DNA"/>
</dbReference>
<reference evidence="8" key="2">
    <citation type="submission" date="2021-04" db="EMBL/GenBank/DDBJ databases">
        <authorList>
            <person name="Gilroy R."/>
        </authorList>
    </citation>
    <scope>NUCLEOTIDE SEQUENCE</scope>
    <source>
        <strain evidence="8">CHK189-11263</strain>
    </source>
</reference>
<protein>
    <submittedName>
        <fullName evidence="8">Glycoside hydrolase family 9 protein</fullName>
    </submittedName>
</protein>
<dbReference type="SUPFAM" id="SSF48208">
    <property type="entry name" value="Six-hairpin glycosidases"/>
    <property type="match status" value="2"/>
</dbReference>
<dbReference type="Pfam" id="PF02927">
    <property type="entry name" value="CelD_N"/>
    <property type="match status" value="2"/>
</dbReference>
<dbReference type="GO" id="GO:0030313">
    <property type="term" value="C:cell envelope"/>
    <property type="evidence" value="ECO:0007669"/>
    <property type="project" value="UniProtKB-SubCell"/>
</dbReference>
<evidence type="ECO:0000256" key="2">
    <source>
        <dbReference type="ARBA" id="ARBA00007072"/>
    </source>
</evidence>
<comment type="subcellular location">
    <subcellularLocation>
        <location evidence="1">Cell envelope</location>
    </subcellularLocation>
</comment>
<dbReference type="InterPro" id="IPR013378">
    <property type="entry name" value="InlB-like_B-rpt"/>
</dbReference>
<dbReference type="InterPro" id="IPR013783">
    <property type="entry name" value="Ig-like_fold"/>
</dbReference>
<dbReference type="InterPro" id="IPR008928">
    <property type="entry name" value="6-hairpin_glycosidase_sf"/>
</dbReference>
<dbReference type="SUPFAM" id="SSF81296">
    <property type="entry name" value="E set domains"/>
    <property type="match status" value="2"/>
</dbReference>
<keyword evidence="6" id="KW-0732">Signal</keyword>
<comment type="similarity">
    <text evidence="2">Belongs to the glycosyl hydrolase 9 (cellulase E) family.</text>
</comment>
<dbReference type="Pfam" id="PF00759">
    <property type="entry name" value="Glyco_hydro_9"/>
    <property type="match status" value="2"/>
</dbReference>
<evidence type="ECO:0000313" key="8">
    <source>
        <dbReference type="EMBL" id="HJB56054.1"/>
    </source>
</evidence>
<keyword evidence="5" id="KW-0624">Polysaccharide degradation</keyword>
<comment type="caution">
    <text evidence="8">The sequence shown here is derived from an EMBL/GenBank/DDBJ whole genome shotgun (WGS) entry which is preliminary data.</text>
</comment>
<accession>A0A9D2S4R8</accession>
<dbReference type="PROSITE" id="PS51766">
    <property type="entry name" value="DOCKERIN"/>
    <property type="match status" value="1"/>
</dbReference>
<dbReference type="Proteomes" id="UP000824208">
    <property type="component" value="Unassembled WGS sequence"/>
</dbReference>
<dbReference type="InterPro" id="IPR036439">
    <property type="entry name" value="Dockerin_dom_sf"/>
</dbReference>
<feature type="domain" description="Dockerin" evidence="7">
    <location>
        <begin position="1987"/>
        <end position="2052"/>
    </location>
</feature>
<dbReference type="InterPro" id="IPR004197">
    <property type="entry name" value="Cellulase_Ig-like"/>
</dbReference>
<dbReference type="Gene3D" id="1.10.1330.10">
    <property type="entry name" value="Dockerin domain"/>
    <property type="match status" value="1"/>
</dbReference>
<dbReference type="InterPro" id="IPR018247">
    <property type="entry name" value="EF_Hand_1_Ca_BS"/>
</dbReference>
<keyword evidence="3" id="KW-0136">Cellulose degradation</keyword>
<gene>
    <name evidence="8" type="ORF">H9714_00720</name>
</gene>
<dbReference type="InterPro" id="IPR014756">
    <property type="entry name" value="Ig_E-set"/>
</dbReference>
<evidence type="ECO:0000313" key="9">
    <source>
        <dbReference type="Proteomes" id="UP000824208"/>
    </source>
</evidence>
<organism evidence="8 9">
    <name type="scientific">Candidatus Flavonifractor intestinipullorum</name>
    <dbReference type="NCBI Taxonomy" id="2838587"/>
    <lineage>
        <taxon>Bacteria</taxon>
        <taxon>Bacillati</taxon>
        <taxon>Bacillota</taxon>
        <taxon>Clostridia</taxon>
        <taxon>Eubacteriales</taxon>
        <taxon>Oscillospiraceae</taxon>
        <taxon>Flavonifractor</taxon>
    </lineage>
</organism>
<dbReference type="CDD" id="cd02850">
    <property type="entry name" value="E_set_Cellulase_N"/>
    <property type="match status" value="2"/>
</dbReference>
<keyword evidence="4" id="KW-0119">Carbohydrate metabolism</keyword>